<protein>
    <submittedName>
        <fullName evidence="4">Uncharacterized protein LOC111294685</fullName>
    </submittedName>
</protein>
<dbReference type="AlphaFoldDB" id="A0A6P5YTJ5"/>
<organism evidence="3 4">
    <name type="scientific">Durio zibethinus</name>
    <name type="common">Durian</name>
    <dbReference type="NCBI Taxonomy" id="66656"/>
    <lineage>
        <taxon>Eukaryota</taxon>
        <taxon>Viridiplantae</taxon>
        <taxon>Streptophyta</taxon>
        <taxon>Embryophyta</taxon>
        <taxon>Tracheophyta</taxon>
        <taxon>Spermatophyta</taxon>
        <taxon>Magnoliopsida</taxon>
        <taxon>eudicotyledons</taxon>
        <taxon>Gunneridae</taxon>
        <taxon>Pentapetalae</taxon>
        <taxon>rosids</taxon>
        <taxon>malvids</taxon>
        <taxon>Malvales</taxon>
        <taxon>Malvaceae</taxon>
        <taxon>Helicteroideae</taxon>
        <taxon>Durio</taxon>
    </lineage>
</organism>
<evidence type="ECO:0000256" key="2">
    <source>
        <dbReference type="SAM" id="Phobius"/>
    </source>
</evidence>
<feature type="compositionally biased region" description="Basic and acidic residues" evidence="1">
    <location>
        <begin position="1130"/>
        <end position="1145"/>
    </location>
</feature>
<dbReference type="RefSeq" id="XP_022743824.1">
    <property type="nucleotide sequence ID" value="XM_022888089.1"/>
</dbReference>
<feature type="region of interest" description="Disordered" evidence="1">
    <location>
        <begin position="800"/>
        <end position="835"/>
    </location>
</feature>
<keyword evidence="2" id="KW-0472">Membrane</keyword>
<feature type="compositionally biased region" description="Polar residues" evidence="1">
    <location>
        <begin position="914"/>
        <end position="924"/>
    </location>
</feature>
<accession>A0A6P5YTJ5</accession>
<feature type="region of interest" description="Disordered" evidence="1">
    <location>
        <begin position="1071"/>
        <end position="1147"/>
    </location>
</feature>
<feature type="compositionally biased region" description="Low complexity" evidence="1">
    <location>
        <begin position="275"/>
        <end position="287"/>
    </location>
</feature>
<name>A0A6P5YTJ5_DURZI</name>
<feature type="compositionally biased region" description="Basic and acidic residues" evidence="1">
    <location>
        <begin position="818"/>
        <end position="829"/>
    </location>
</feature>
<feature type="region of interest" description="Disordered" evidence="1">
    <location>
        <begin position="895"/>
        <end position="968"/>
    </location>
</feature>
<reference evidence="4" key="1">
    <citation type="submission" date="2025-08" db="UniProtKB">
        <authorList>
            <consortium name="RefSeq"/>
        </authorList>
    </citation>
    <scope>IDENTIFICATION</scope>
    <source>
        <tissue evidence="4">Fruit stalk</tissue>
    </source>
</reference>
<feature type="compositionally biased region" description="Basic and acidic residues" evidence="1">
    <location>
        <begin position="317"/>
        <end position="327"/>
    </location>
</feature>
<feature type="compositionally biased region" description="Acidic residues" evidence="1">
    <location>
        <begin position="600"/>
        <end position="610"/>
    </location>
</feature>
<dbReference type="Proteomes" id="UP000515121">
    <property type="component" value="Unplaced"/>
</dbReference>
<keyword evidence="2" id="KW-0812">Transmembrane</keyword>
<gene>
    <name evidence="4" type="primary">LOC111294685</name>
</gene>
<evidence type="ECO:0000256" key="1">
    <source>
        <dbReference type="SAM" id="MobiDB-lite"/>
    </source>
</evidence>
<dbReference type="GeneID" id="111294685"/>
<feature type="compositionally biased region" description="Basic and acidic residues" evidence="1">
    <location>
        <begin position="356"/>
        <end position="369"/>
    </location>
</feature>
<dbReference type="PANTHER" id="PTHR33870">
    <property type="entry name" value="CARDIOMYOPATHY-ASSOCIATED PROTEIN"/>
    <property type="match status" value="1"/>
</dbReference>
<feature type="region of interest" description="Disordered" evidence="1">
    <location>
        <begin position="594"/>
        <end position="616"/>
    </location>
</feature>
<feature type="region of interest" description="Disordered" evidence="1">
    <location>
        <begin position="317"/>
        <end position="369"/>
    </location>
</feature>
<sequence length="1182" mass="130784">MGLERLEFGVRVRKFMVISVKTCHRSVRNHPFWVGLFCFLIFLNRSFPLLFSVLVTASPVLVCTAVLLGTLLSFGSPNIPEIDEKEEEEKVSHEVSQLKTGATEDDTVFERGGGDDDFVVERYVGKKWDIADNADEKDNLVDNEVSEAEEENGSVRYKPLVDEDLDSRDIHCKNGMIDELEGTLSGSLLEKKWEIREEMLVSEGVLSMGEAADDRHLLADEVGDRNLEVEDGKRNAGFSDVPRVDELDSSLVSSWKCTADDEDDGVDEDDDESLDSGSDSAESSSPDASMADIILMLDELHPLLGPEALHPAQLSHDRLDSASERSHGSNNDESVNLYELENQREEDNDGEEDEGGEKGDKEDESKSAIKWTDDYKKNLMDLGTSKLERNQRLENLIARSRACKNMRLMAERNLIDLDSADIPLNITPISTRRNPFELPYDSYDDLGLPPIPGSAPSILLPRRNPVDLPYDSSVEKFNLKGDSFQQEFSGFNQKETILQREAFFRRHESFNVGPSSLGVPQQELNWKPYFVPERLVTEGANPSPFQRQSSEVSESKLSSIPYTESVSSVLDEEDKSYEQDVSLENELIVNEDHASVHDEQESEASGDVEQADNRDVHHDVVEIVLRDEESRLEMESNLSEAGATAHVELNASEIVPTSHVGQAENRDVHHDLVEITSGDGESQLEMKSNLSEAEATTHVESNASEIHPRTDPVEEDYSSRSSLSSLSEIDEKISAVRGDGSAGFDPRDHEIKESGISIQPSFEESEFHFTSRVVDDNQHSEPVYDSSPLKKFLSFSSVSSDTQAEISEMGSPSMLVESTDKEPEGHGETTEQGASGFQEMHAASLDVLNENEPRARDLPEICEHDDTYAGSSGVSSTSAGHNVSVVPESVVEYVSTDAGSSSSDKGLEEDVPNKEQSFTKNQVDSLRMTLAVDQGKGEVLNSSPAVQQHQMHPNKSSQAEPGDRHAVDKEDTKLERVEIHSSSSSEDNLVEGSVMPKEEIIQTECDQMQSSNFAASLDVDDHHDKGEELSSMALTYQHMPSNSSTAEESGQIAVAQVSQIDLLEASLREVHKTESEMDQVQSACSDSKIDTGLGHDMNMEGIPSNSSYQAMPSRENRSPELEKQLSLSDKSMDEPHIDEHDKLEEPSIIATESRGEVDIVNSDVNVHKVHESEDKLSTNSLL</sequence>
<feature type="compositionally biased region" description="Basic and acidic residues" evidence="1">
    <location>
        <begin position="1114"/>
        <end position="1123"/>
    </location>
</feature>
<dbReference type="OrthoDB" id="1908091at2759"/>
<keyword evidence="2" id="KW-1133">Transmembrane helix</keyword>
<feature type="compositionally biased region" description="Polar residues" evidence="1">
    <location>
        <begin position="940"/>
        <end position="959"/>
    </location>
</feature>
<feature type="region of interest" description="Disordered" evidence="1">
    <location>
        <begin position="254"/>
        <end position="287"/>
    </location>
</feature>
<dbReference type="PANTHER" id="PTHR33870:SF4">
    <property type="entry name" value="CARDIOMYOPATHY-ASSOCIATED PROTEIN"/>
    <property type="match status" value="1"/>
</dbReference>
<proteinExistence type="predicted"/>
<feature type="compositionally biased region" description="Acidic residues" evidence="1">
    <location>
        <begin position="260"/>
        <end position="274"/>
    </location>
</feature>
<evidence type="ECO:0000313" key="4">
    <source>
        <dbReference type="RefSeq" id="XP_022743824.1"/>
    </source>
</evidence>
<evidence type="ECO:0000313" key="3">
    <source>
        <dbReference type="Proteomes" id="UP000515121"/>
    </source>
</evidence>
<feature type="region of interest" description="Disordered" evidence="1">
    <location>
        <begin position="677"/>
        <end position="763"/>
    </location>
</feature>
<dbReference type="KEGG" id="dzi:111294685"/>
<feature type="transmembrane region" description="Helical" evidence="2">
    <location>
        <begin position="49"/>
        <end position="74"/>
    </location>
</feature>
<keyword evidence="3" id="KW-1185">Reference proteome</keyword>
<feature type="compositionally biased region" description="Acidic residues" evidence="1">
    <location>
        <begin position="344"/>
        <end position="355"/>
    </location>
</feature>